<reference evidence="1" key="1">
    <citation type="submission" date="2020-04" db="EMBL/GenBank/DDBJ databases">
        <authorList>
            <person name="Chiriac C."/>
            <person name="Salcher M."/>
            <person name="Ghai R."/>
            <person name="Kavagutti S V."/>
        </authorList>
    </citation>
    <scope>NUCLEOTIDE SEQUENCE</scope>
</reference>
<evidence type="ECO:0000313" key="1">
    <source>
        <dbReference type="EMBL" id="CAB4132141.1"/>
    </source>
</evidence>
<protein>
    <submittedName>
        <fullName evidence="1">Uncharacterized protein</fullName>
    </submittedName>
</protein>
<sequence>MELRSRSLIPVNDIERQRAQDAIDNQRDLERRTNQAKKLPKVVYKECRLSYRLGALAKRIPEAASNIEGLRAMLRATQDSLGVDRDIKTTAAYARALRAWSEIAGEPYDDT</sequence>
<gene>
    <name evidence="1" type="ORF">UFOVP134_42</name>
</gene>
<dbReference type="EMBL" id="LR796258">
    <property type="protein sequence ID" value="CAB4132141.1"/>
    <property type="molecule type" value="Genomic_DNA"/>
</dbReference>
<name>A0A6J5LD28_9CAUD</name>
<proteinExistence type="predicted"/>
<accession>A0A6J5LD28</accession>
<organism evidence="1">
    <name type="scientific">uncultured Caudovirales phage</name>
    <dbReference type="NCBI Taxonomy" id="2100421"/>
    <lineage>
        <taxon>Viruses</taxon>
        <taxon>Duplodnaviria</taxon>
        <taxon>Heunggongvirae</taxon>
        <taxon>Uroviricota</taxon>
        <taxon>Caudoviricetes</taxon>
        <taxon>Peduoviridae</taxon>
        <taxon>Maltschvirus</taxon>
        <taxon>Maltschvirus maltsch</taxon>
    </lineage>
</organism>